<dbReference type="SMART" id="SM00088">
    <property type="entry name" value="PINT"/>
    <property type="match status" value="1"/>
</dbReference>
<accession>A0A699YJJ8</accession>
<keyword evidence="6" id="KW-1185">Reference proteome</keyword>
<dbReference type="GO" id="GO:0005852">
    <property type="term" value="C:eukaryotic translation initiation factor 3 complex"/>
    <property type="evidence" value="ECO:0007669"/>
    <property type="project" value="InterPro"/>
</dbReference>
<keyword evidence="3" id="KW-0648">Protein biosynthesis</keyword>
<dbReference type="GO" id="GO:0003723">
    <property type="term" value="F:RNA binding"/>
    <property type="evidence" value="ECO:0007669"/>
    <property type="project" value="InterPro"/>
</dbReference>
<name>A0A699YJJ8_HAELA</name>
<evidence type="ECO:0000256" key="2">
    <source>
        <dbReference type="ARBA" id="ARBA00022540"/>
    </source>
</evidence>
<gene>
    <name evidence="5" type="ORF">HaLaN_05563</name>
</gene>
<dbReference type="InterPro" id="IPR000717">
    <property type="entry name" value="PCI_dom"/>
</dbReference>
<comment type="caution">
    <text evidence="5">The sequence shown here is derived from an EMBL/GenBank/DDBJ whole genome shotgun (WGS) entry which is preliminary data.</text>
</comment>
<dbReference type="AlphaFoldDB" id="A0A699YJJ8"/>
<dbReference type="PANTHER" id="PTHR13937:SF0">
    <property type="entry name" value="EUKARYOTIC TRANSLATION INITIATION FACTOR 3 SUBUNIT C-RELATED"/>
    <property type="match status" value="1"/>
</dbReference>
<dbReference type="Pfam" id="PF01399">
    <property type="entry name" value="PCI"/>
    <property type="match status" value="1"/>
</dbReference>
<evidence type="ECO:0000259" key="4">
    <source>
        <dbReference type="PROSITE" id="PS50250"/>
    </source>
</evidence>
<dbReference type="InterPro" id="IPR027516">
    <property type="entry name" value="EIF3C"/>
</dbReference>
<reference evidence="5 6" key="1">
    <citation type="submission" date="2020-02" db="EMBL/GenBank/DDBJ databases">
        <title>Draft genome sequence of Haematococcus lacustris strain NIES-144.</title>
        <authorList>
            <person name="Morimoto D."/>
            <person name="Nakagawa S."/>
            <person name="Yoshida T."/>
            <person name="Sawayama S."/>
        </authorList>
    </citation>
    <scope>NUCLEOTIDE SEQUENCE [LARGE SCALE GENOMIC DNA]</scope>
    <source>
        <strain evidence="5 6">NIES-144</strain>
    </source>
</reference>
<feature type="domain" description="PCI" evidence="4">
    <location>
        <begin position="369"/>
        <end position="541"/>
    </location>
</feature>
<sequence>AHQAKKKDKIMTMDPKEITYDMVNKKLKEVEMLHYLSTVAKGQAQRFELLGQLVSSLFDLNPTMATHLKTSLWKKCVIHLLEMVKLLEDNPHIKVDDTIEMLSEDRAEQPAEGAEVRVWGNLVAYVERLDDELFKSLQVIDPHTHDYMVRLKDEPVLLALAQKVADYLARTNDTKNLPRVVLRLVEHFYFKTEAVYDAMRKLTLMQQQEAAAGGEEEDAVDEPDEKVEVKVPADYVMGENCHTVMHGLVTTIFKHGDERTKARAMLCSIYHKAIHGDFYGARDLLLMSHLQDSIAHMDISTQILYNRALAQLGLAAFRSGLITESHSCLAELYGSGHIKELLAQGVAMGKYQEKTPEQELLEKRRQMPFHMHISLELLESVCLICAMLLEVPTMAADPLNPKKRIISKSFHRILDTYNRQMFTGPPENVRDHVMSATRSLMRGDWRKAYAYVTALTVWGLVPSKEALLAMLREKLQAEALRTYLFTYSPQYNSLSLDQLCTMFDLPEKKVYSIVSKMMIAEELQGSWDQPTRTIVMHSMDASRMQQLAVLFADKALVLVDLNERALAYRTGGLRDNDDEGGRGRRGQ</sequence>
<feature type="non-terminal residue" evidence="5">
    <location>
        <position position="587"/>
    </location>
</feature>
<dbReference type="Proteomes" id="UP000485058">
    <property type="component" value="Unassembled WGS sequence"/>
</dbReference>
<dbReference type="InterPro" id="IPR036390">
    <property type="entry name" value="WH_DNA-bd_sf"/>
</dbReference>
<dbReference type="GO" id="GO:0031369">
    <property type="term" value="F:translation initiation factor binding"/>
    <property type="evidence" value="ECO:0007669"/>
    <property type="project" value="InterPro"/>
</dbReference>
<keyword evidence="2" id="KW-0396">Initiation factor</keyword>
<evidence type="ECO:0000313" key="5">
    <source>
        <dbReference type="EMBL" id="GFH10280.1"/>
    </source>
</evidence>
<dbReference type="Pfam" id="PF05470">
    <property type="entry name" value="eIF-3c_N"/>
    <property type="match status" value="1"/>
</dbReference>
<protein>
    <submittedName>
        <fullName evidence="5">eIF3 p110</fullName>
    </submittedName>
</protein>
<evidence type="ECO:0000256" key="1">
    <source>
        <dbReference type="ARBA" id="ARBA00022490"/>
    </source>
</evidence>
<keyword evidence="1" id="KW-0963">Cytoplasm</keyword>
<dbReference type="PANTHER" id="PTHR13937">
    <property type="entry name" value="EUKARYOTIC TRANSLATION INITATION FACTOR 3, SUBUNIT 8 EIF3S8 -RELATED"/>
    <property type="match status" value="1"/>
</dbReference>
<dbReference type="SUPFAM" id="SSF46785">
    <property type="entry name" value="Winged helix' DNA-binding domain"/>
    <property type="match status" value="1"/>
</dbReference>
<evidence type="ECO:0000256" key="3">
    <source>
        <dbReference type="ARBA" id="ARBA00022917"/>
    </source>
</evidence>
<proteinExistence type="predicted"/>
<evidence type="ECO:0000313" key="6">
    <source>
        <dbReference type="Proteomes" id="UP000485058"/>
    </source>
</evidence>
<dbReference type="PROSITE" id="PS50250">
    <property type="entry name" value="PCI"/>
    <property type="match status" value="1"/>
</dbReference>
<dbReference type="GO" id="GO:0003743">
    <property type="term" value="F:translation initiation factor activity"/>
    <property type="evidence" value="ECO:0007669"/>
    <property type="project" value="UniProtKB-KW"/>
</dbReference>
<organism evidence="5 6">
    <name type="scientific">Haematococcus lacustris</name>
    <name type="common">Green alga</name>
    <name type="synonym">Haematococcus pluvialis</name>
    <dbReference type="NCBI Taxonomy" id="44745"/>
    <lineage>
        <taxon>Eukaryota</taxon>
        <taxon>Viridiplantae</taxon>
        <taxon>Chlorophyta</taxon>
        <taxon>core chlorophytes</taxon>
        <taxon>Chlorophyceae</taxon>
        <taxon>CS clade</taxon>
        <taxon>Chlamydomonadales</taxon>
        <taxon>Haematococcaceae</taxon>
        <taxon>Haematococcus</taxon>
    </lineage>
</organism>
<dbReference type="InterPro" id="IPR008905">
    <property type="entry name" value="EIF3C_N_dom"/>
</dbReference>
<feature type="non-terminal residue" evidence="5">
    <location>
        <position position="1"/>
    </location>
</feature>
<dbReference type="EMBL" id="BLLF01000302">
    <property type="protein sequence ID" value="GFH10280.1"/>
    <property type="molecule type" value="Genomic_DNA"/>
</dbReference>